<evidence type="ECO:0000313" key="2">
    <source>
        <dbReference type="EMBL" id="VDK54507.1"/>
    </source>
</evidence>
<keyword evidence="1" id="KW-0175">Coiled coil</keyword>
<gene>
    <name evidence="2" type="ORF">CGOC_LOCUS3032</name>
</gene>
<dbReference type="OrthoDB" id="10692434at2759"/>
<evidence type="ECO:0000256" key="1">
    <source>
        <dbReference type="SAM" id="Coils"/>
    </source>
</evidence>
<protein>
    <submittedName>
        <fullName evidence="2">Uncharacterized protein</fullName>
    </submittedName>
</protein>
<reference evidence="2 3" key="1">
    <citation type="submission" date="2018-11" db="EMBL/GenBank/DDBJ databases">
        <authorList>
            <consortium name="Pathogen Informatics"/>
        </authorList>
    </citation>
    <scope>NUCLEOTIDE SEQUENCE [LARGE SCALE GENOMIC DNA]</scope>
</reference>
<feature type="coiled-coil region" evidence="1">
    <location>
        <begin position="272"/>
        <end position="310"/>
    </location>
</feature>
<dbReference type="EMBL" id="UYRV01007315">
    <property type="protein sequence ID" value="VDK54507.1"/>
    <property type="molecule type" value="Genomic_DNA"/>
</dbReference>
<proteinExistence type="predicted"/>
<name>A0A3P6R6T5_CYLGO</name>
<evidence type="ECO:0000313" key="3">
    <source>
        <dbReference type="Proteomes" id="UP000271889"/>
    </source>
</evidence>
<accession>A0A3P6R6T5</accession>
<organism evidence="2 3">
    <name type="scientific">Cylicostephanus goldi</name>
    <name type="common">Nematode worm</name>
    <dbReference type="NCBI Taxonomy" id="71465"/>
    <lineage>
        <taxon>Eukaryota</taxon>
        <taxon>Metazoa</taxon>
        <taxon>Ecdysozoa</taxon>
        <taxon>Nematoda</taxon>
        <taxon>Chromadorea</taxon>
        <taxon>Rhabditida</taxon>
        <taxon>Rhabditina</taxon>
        <taxon>Rhabditomorpha</taxon>
        <taxon>Strongyloidea</taxon>
        <taxon>Strongylidae</taxon>
        <taxon>Cylicostephanus</taxon>
    </lineage>
</organism>
<keyword evidence="3" id="KW-1185">Reference proteome</keyword>
<feature type="non-terminal residue" evidence="2">
    <location>
        <position position="528"/>
    </location>
</feature>
<sequence>MEQEKRVAATKESQLSSTILFQKNEEMAMTEALNEEKVVLRDADRVSQTKEEAAISQYETYVDELSESRTFALMNQLQSAANLRAVEESIIESTMNIEQSTAAQLAQQNVALKSKEAQERKFQIEMTKSERTFEKEDDQQISESINTASLKELATGQFREFGDEQTQICTLFGKIVQKKFESDGCDYWHPIARRWQEQVTAKAAGSEKMEVISTLERTAPAELVQKTIQATNDSKTMSQLKATTSEAATFTTSYSKSGIRETAAIKLRARSKERAEKKLQEQEWNLQSTASEWETILNELEAEITQAETLQQSFALYTKASAVEATTKEQQISKAESSYGVAHSLATVPTTKEMKTFSIDQEEKTLRFDSFAQDLAEIERIVDEINREHEVVRTFKEYSQEKSDSGIALVRRTIPRTKESCTHVISVSTSLQQKFETSAAGDILTDAVVELTLPSSSLSAEIIPRIPNREQASLMTNSATEEMISTSANYSKCTDTSSAVMARQPYFIREKSSERLKETEAGAVEILS</sequence>
<dbReference type="AlphaFoldDB" id="A0A3P6R6T5"/>
<dbReference type="Proteomes" id="UP000271889">
    <property type="component" value="Unassembled WGS sequence"/>
</dbReference>